<sequence>MEAAGLALAILPLLINQLDNYVQGLQTVKGFRAKRYRQQLDSYFSNIGTQHVIFSNTLERALDGVVEYQDGIDELINNPSGEAWKQPELVKRMEKKLERNYFPFNKTMTELAALLQDLSRRLKFEKMSSAEKTWEDASTLEREVRKFRDIFSKSIYVDILDRISAANAILDTLVKQSESSPTTSYKLEAESEIIQSSFGVRESLQELVTASACFLKGQPDEGFLFSQLDRLRVAVILSCGVFQFHGSWLRHDWRSRDIMFCPQNKDETGYFYISWNLEDNTDCLNVFDCQNAPTLIRNLVLFPLGLVLVELSLCQSLESMREHDDTDHNQAHANLKTATRLLPKVEQRSGPEYAEVVDRCLSWHDRKETSLDSEKLQEEVFQLIISPLVKNLKSFEEYLEVDEV</sequence>
<reference evidence="1 2" key="1">
    <citation type="journal article" date="2023" name="ACS Omega">
        <title>Identification of the Neoaspergillic Acid Biosynthesis Gene Cluster by Establishing an In Vitro CRISPR-Ribonucleoprotein Genetic System in Aspergillus melleus.</title>
        <authorList>
            <person name="Yuan B."/>
            <person name="Grau M.F."/>
            <person name="Murata R.M."/>
            <person name="Torok T."/>
            <person name="Venkateswaran K."/>
            <person name="Stajich J.E."/>
            <person name="Wang C.C.C."/>
        </authorList>
    </citation>
    <scope>NUCLEOTIDE SEQUENCE [LARGE SCALE GENOMIC DNA]</scope>
    <source>
        <strain evidence="1 2">IMV 1140</strain>
    </source>
</reference>
<organism evidence="1 2">
    <name type="scientific">Aspergillus melleus</name>
    <dbReference type="NCBI Taxonomy" id="138277"/>
    <lineage>
        <taxon>Eukaryota</taxon>
        <taxon>Fungi</taxon>
        <taxon>Dikarya</taxon>
        <taxon>Ascomycota</taxon>
        <taxon>Pezizomycotina</taxon>
        <taxon>Eurotiomycetes</taxon>
        <taxon>Eurotiomycetidae</taxon>
        <taxon>Eurotiales</taxon>
        <taxon>Aspergillaceae</taxon>
        <taxon>Aspergillus</taxon>
        <taxon>Aspergillus subgen. Circumdati</taxon>
    </lineage>
</organism>
<dbReference type="Proteomes" id="UP001177260">
    <property type="component" value="Unassembled WGS sequence"/>
</dbReference>
<accession>A0ACC3BBV2</accession>
<keyword evidence="2" id="KW-1185">Reference proteome</keyword>
<evidence type="ECO:0000313" key="2">
    <source>
        <dbReference type="Proteomes" id="UP001177260"/>
    </source>
</evidence>
<evidence type="ECO:0000313" key="1">
    <source>
        <dbReference type="EMBL" id="KAK1148053.1"/>
    </source>
</evidence>
<gene>
    <name evidence="1" type="ORF">N8T08_010688</name>
</gene>
<proteinExistence type="predicted"/>
<name>A0ACC3BBV2_9EURO</name>
<dbReference type="EMBL" id="JAOPJF010000009">
    <property type="protein sequence ID" value="KAK1148053.1"/>
    <property type="molecule type" value="Genomic_DNA"/>
</dbReference>
<comment type="caution">
    <text evidence="1">The sequence shown here is derived from an EMBL/GenBank/DDBJ whole genome shotgun (WGS) entry which is preliminary data.</text>
</comment>
<protein>
    <submittedName>
        <fullName evidence="1">Uncharacterized protein</fullName>
    </submittedName>
</protein>